<keyword evidence="4" id="KW-1185">Reference proteome</keyword>
<evidence type="ECO:0000313" key="3">
    <source>
        <dbReference type="EMBL" id="RZS72889.1"/>
    </source>
</evidence>
<dbReference type="Proteomes" id="UP000292039">
    <property type="component" value="Unassembled WGS sequence"/>
</dbReference>
<dbReference type="Pfam" id="PF00156">
    <property type="entry name" value="Pribosyltran"/>
    <property type="match status" value="1"/>
</dbReference>
<evidence type="ECO:0000313" key="2">
    <source>
        <dbReference type="EMBL" id="KKO71131.1"/>
    </source>
</evidence>
<reference evidence="3 5" key="2">
    <citation type="submission" date="2019-02" db="EMBL/GenBank/DDBJ databases">
        <title>Genomic Encyclopedia of Type Strains, Phase IV (KMG-IV): sequencing the most valuable type-strain genomes for metagenomic binning, comparative biology and taxonomic classification.</title>
        <authorList>
            <person name="Goeker M."/>
        </authorList>
    </citation>
    <scope>NUCLEOTIDE SEQUENCE [LARGE SCALE GENOMIC DNA]</scope>
    <source>
        <strain evidence="3 5">DSM 16618</strain>
    </source>
</reference>
<dbReference type="SUPFAM" id="SSF53271">
    <property type="entry name" value="PRTase-like"/>
    <property type="match status" value="1"/>
</dbReference>
<evidence type="ECO:0000313" key="5">
    <source>
        <dbReference type="Proteomes" id="UP000292039"/>
    </source>
</evidence>
<proteinExistence type="predicted"/>
<feature type="domain" description="Phosphoribosyltransferase" evidence="1">
    <location>
        <begin position="17"/>
        <end position="151"/>
    </location>
</feature>
<dbReference type="RefSeq" id="WP_068372773.1">
    <property type="nucleotide sequence ID" value="NZ_CBCSEB010000003.1"/>
</dbReference>
<sequence length="184" mass="19942">MASDTPVHSPGDLPDAETLYARLLAGVKQEFSKTPPDKTWLVGIHSGGAWLAERLQRDLGLEGNVATLNVSFYRDDFHRIGLHGNSQAQPSSINFPVAGAHVILVDDVLYTGRTIRAAMNELFDYGRPDSIRLAVLLDRGGRELPVAACVVAADIPLPPESAFVLSRLDNGNFSLALEKDSVHE</sequence>
<dbReference type="STRING" id="206506.AAV32_12750"/>
<reference evidence="2 4" key="1">
    <citation type="submission" date="2015-04" db="EMBL/GenBank/DDBJ databases">
        <title>Genome sequence of Kerstersia gyiorum CG1.</title>
        <authorList>
            <person name="Greninger A.L."/>
            <person name="Kozyreva V."/>
            <person name="Chaturvedi V."/>
        </authorList>
    </citation>
    <scope>NUCLEOTIDE SEQUENCE [LARGE SCALE GENOMIC DNA]</scope>
    <source>
        <strain evidence="2 4">CG1</strain>
    </source>
</reference>
<evidence type="ECO:0000259" key="1">
    <source>
        <dbReference type="Pfam" id="PF00156"/>
    </source>
</evidence>
<organism evidence="2 4">
    <name type="scientific">Kerstersia gyiorum</name>
    <dbReference type="NCBI Taxonomy" id="206506"/>
    <lineage>
        <taxon>Bacteria</taxon>
        <taxon>Pseudomonadati</taxon>
        <taxon>Pseudomonadota</taxon>
        <taxon>Betaproteobacteria</taxon>
        <taxon>Burkholderiales</taxon>
        <taxon>Alcaligenaceae</taxon>
        <taxon>Kerstersia</taxon>
    </lineage>
</organism>
<dbReference type="InterPro" id="IPR000836">
    <property type="entry name" value="PRTase_dom"/>
</dbReference>
<dbReference type="Gene3D" id="3.40.50.2020">
    <property type="match status" value="1"/>
</dbReference>
<dbReference type="PANTHER" id="PTHR11608:SF0">
    <property type="entry name" value="BIFUNCTIONAL PROTEIN PYRR"/>
    <property type="match status" value="1"/>
</dbReference>
<dbReference type="OrthoDB" id="9802227at2"/>
<dbReference type="CDD" id="cd06223">
    <property type="entry name" value="PRTases_typeI"/>
    <property type="match status" value="1"/>
</dbReference>
<dbReference type="Proteomes" id="UP000078084">
    <property type="component" value="Unassembled WGS sequence"/>
</dbReference>
<dbReference type="GO" id="GO:0016757">
    <property type="term" value="F:glycosyltransferase activity"/>
    <property type="evidence" value="ECO:0007669"/>
    <property type="project" value="UniProtKB-KW"/>
</dbReference>
<protein>
    <submittedName>
        <fullName evidence="2 3">Uracil phosphoribosyltransferase</fullName>
    </submittedName>
</protein>
<comment type="caution">
    <text evidence="2">The sequence shown here is derived from an EMBL/GenBank/DDBJ whole genome shotgun (WGS) entry which is preliminary data.</text>
</comment>
<evidence type="ECO:0000313" key="4">
    <source>
        <dbReference type="Proteomes" id="UP000078084"/>
    </source>
</evidence>
<dbReference type="NCBIfam" id="NF003545">
    <property type="entry name" value="PRK05205.1-1"/>
    <property type="match status" value="1"/>
</dbReference>
<name>A0A171KQG4_9BURK</name>
<dbReference type="PANTHER" id="PTHR11608">
    <property type="entry name" value="BIFUNCTIONAL PROTEIN PYRR"/>
    <property type="match status" value="1"/>
</dbReference>
<dbReference type="GeneID" id="99725003"/>
<dbReference type="EMBL" id="SGWZ01000001">
    <property type="protein sequence ID" value="RZS72889.1"/>
    <property type="molecule type" value="Genomic_DNA"/>
</dbReference>
<accession>A0A171KQG4</accession>
<keyword evidence="2" id="KW-0328">Glycosyltransferase</keyword>
<dbReference type="InterPro" id="IPR050137">
    <property type="entry name" value="PyrR_bifunctional"/>
</dbReference>
<dbReference type="InterPro" id="IPR029057">
    <property type="entry name" value="PRTase-like"/>
</dbReference>
<dbReference type="PATRIC" id="fig|206506.3.peg.2712"/>
<keyword evidence="2" id="KW-0808">Transferase</keyword>
<dbReference type="EMBL" id="LBNE01000009">
    <property type="protein sequence ID" value="KKO71131.1"/>
    <property type="molecule type" value="Genomic_DNA"/>
</dbReference>
<gene>
    <name evidence="2" type="ORF">AAV32_12750</name>
    <name evidence="3" type="ORF">EV679_0072</name>
</gene>
<dbReference type="AlphaFoldDB" id="A0A171KQG4"/>